<sequence>MDGRSSGAPLRFIHCQGRVTGSHAGSRTTCFDSRLPVEEGLVAQHPVPGAAELVVGGPVGVDGARLVVAVEAGHVRGVLPLRHAVRRAGYVHGELLERLPGPRKARDAGRVVLTARKVLGAPPASKVVEGLGEADAVLVGSREVAGGALDGVAHCVEGGVARVHLDGLPVAQWSDEGAASLISHGVPPPPLLSPFLFLHSNTRRLTRQSRPCGRRLAGRTSSSGRRPRRRCHLPGRCRRDRRCARNRGCSFVAYRSGSGGSSSSSRRWPRRGRCWSGMPRGFPGPAWRWRRPERPSRSRRCRPRANRER</sequence>
<proteinExistence type="predicted"/>
<evidence type="ECO:0000313" key="3">
    <source>
        <dbReference type="Proteomes" id="UP000310108"/>
    </source>
</evidence>
<comment type="caution">
    <text evidence="2">The sequence shown here is derived from an EMBL/GenBank/DDBJ whole genome shotgun (WGS) entry which is preliminary data.</text>
</comment>
<name>A0A4V6DH73_9PEZI</name>
<accession>A0A4V6DH73</accession>
<keyword evidence="3" id="KW-1185">Reference proteome</keyword>
<feature type="region of interest" description="Disordered" evidence="1">
    <location>
        <begin position="208"/>
        <end position="232"/>
    </location>
</feature>
<feature type="region of interest" description="Disordered" evidence="1">
    <location>
        <begin position="286"/>
        <end position="309"/>
    </location>
</feature>
<evidence type="ECO:0000256" key="1">
    <source>
        <dbReference type="SAM" id="MobiDB-lite"/>
    </source>
</evidence>
<dbReference type="EMBL" id="PJEX01000123">
    <property type="protein sequence ID" value="TKW54766.1"/>
    <property type="molecule type" value="Genomic_DNA"/>
</dbReference>
<protein>
    <submittedName>
        <fullName evidence="2">Uncharacterized protein</fullName>
    </submittedName>
</protein>
<organism evidence="2 3">
    <name type="scientific">Colletotrichum tanaceti</name>
    <dbReference type="NCBI Taxonomy" id="1306861"/>
    <lineage>
        <taxon>Eukaryota</taxon>
        <taxon>Fungi</taxon>
        <taxon>Dikarya</taxon>
        <taxon>Ascomycota</taxon>
        <taxon>Pezizomycotina</taxon>
        <taxon>Sordariomycetes</taxon>
        <taxon>Hypocreomycetidae</taxon>
        <taxon>Glomerellales</taxon>
        <taxon>Glomerellaceae</taxon>
        <taxon>Colletotrichum</taxon>
        <taxon>Colletotrichum destructivum species complex</taxon>
    </lineage>
</organism>
<gene>
    <name evidence="2" type="ORF">CTA1_12201</name>
</gene>
<dbReference type="Proteomes" id="UP000310108">
    <property type="component" value="Unassembled WGS sequence"/>
</dbReference>
<feature type="compositionally biased region" description="Basic residues" evidence="1">
    <location>
        <begin position="208"/>
        <end position="217"/>
    </location>
</feature>
<dbReference type="AlphaFoldDB" id="A0A4V6DH73"/>
<reference evidence="2 3" key="1">
    <citation type="journal article" date="2019" name="PLoS ONE">
        <title>Comparative genome analysis indicates high evolutionary potential of pathogenicity genes in Colletotrichum tanaceti.</title>
        <authorList>
            <person name="Lelwala R.V."/>
            <person name="Korhonen P.K."/>
            <person name="Young N.D."/>
            <person name="Scott J.B."/>
            <person name="Ades P.A."/>
            <person name="Gasser R.B."/>
            <person name="Taylor P.W.J."/>
        </authorList>
    </citation>
    <scope>NUCLEOTIDE SEQUENCE [LARGE SCALE GENOMIC DNA]</scope>
    <source>
        <strain evidence="2">BRIP57314</strain>
    </source>
</reference>
<feature type="compositionally biased region" description="Basic residues" evidence="1">
    <location>
        <begin position="297"/>
        <end position="309"/>
    </location>
</feature>
<evidence type="ECO:0000313" key="2">
    <source>
        <dbReference type="EMBL" id="TKW54766.1"/>
    </source>
</evidence>